<keyword evidence="1 3" id="KW-0456">Lyase</keyword>
<dbReference type="RefSeq" id="WP_007581498.1">
    <property type="nucleotide sequence ID" value="NZ_AKAU01000078.1"/>
</dbReference>
<gene>
    <name evidence="3" type="ORF">WQE_13846</name>
</gene>
<dbReference type="PRINTS" id="PR00149">
    <property type="entry name" value="FUMRATELYASE"/>
</dbReference>
<protein>
    <submittedName>
        <fullName evidence="3">Fumarate lyase</fullName>
    </submittedName>
</protein>
<dbReference type="PROSITE" id="PS00163">
    <property type="entry name" value="FUMARATE_LYASES"/>
    <property type="match status" value="1"/>
</dbReference>
<dbReference type="CDD" id="cd01597">
    <property type="entry name" value="pCLME"/>
    <property type="match status" value="1"/>
</dbReference>
<dbReference type="Pfam" id="PF00206">
    <property type="entry name" value="Lyase_1"/>
    <property type="match status" value="1"/>
</dbReference>
<name>A0ABN0FNX8_9BURK</name>
<dbReference type="PANTHER" id="PTHR43172">
    <property type="entry name" value="ADENYLOSUCCINATE LYASE"/>
    <property type="match status" value="1"/>
</dbReference>
<dbReference type="Gene3D" id="1.20.200.10">
    <property type="entry name" value="Fumarase/aspartase (Central domain)"/>
    <property type="match status" value="1"/>
</dbReference>
<evidence type="ECO:0000256" key="1">
    <source>
        <dbReference type="ARBA" id="ARBA00023239"/>
    </source>
</evidence>
<evidence type="ECO:0000313" key="3">
    <source>
        <dbReference type="EMBL" id="EIN00500.1"/>
    </source>
</evidence>
<proteinExistence type="predicted"/>
<dbReference type="PRINTS" id="PR00145">
    <property type="entry name" value="ARGSUCLYASE"/>
</dbReference>
<accession>A0ABN0FNX8</accession>
<reference evidence="3 4" key="1">
    <citation type="journal article" date="2012" name="J. Bacteriol.">
        <title>Draft Genome Sequence of the Soil Bacterium Burkholderia terrae Strain BS001, Which Interacts with Fungal Surface Structures.</title>
        <authorList>
            <person name="Nazir R."/>
            <person name="Hansen M.A."/>
            <person name="Sorensen S."/>
            <person name="van Elsas J.D."/>
        </authorList>
    </citation>
    <scope>NUCLEOTIDE SEQUENCE [LARGE SCALE GENOMIC DNA]</scope>
    <source>
        <strain evidence="3 4">BS001</strain>
    </source>
</reference>
<dbReference type="PANTHER" id="PTHR43172:SF1">
    <property type="entry name" value="ADENYLOSUCCINATE LYASE"/>
    <property type="match status" value="1"/>
</dbReference>
<evidence type="ECO:0000259" key="2">
    <source>
        <dbReference type="Pfam" id="PF00206"/>
    </source>
</evidence>
<dbReference type="InterPro" id="IPR022761">
    <property type="entry name" value="Fumarate_lyase_N"/>
</dbReference>
<keyword evidence="4" id="KW-1185">Reference proteome</keyword>
<organism evidence="3 4">
    <name type="scientific">Paraburkholderia hospita</name>
    <dbReference type="NCBI Taxonomy" id="169430"/>
    <lineage>
        <taxon>Bacteria</taxon>
        <taxon>Pseudomonadati</taxon>
        <taxon>Pseudomonadota</taxon>
        <taxon>Betaproteobacteria</taxon>
        <taxon>Burkholderiales</taxon>
        <taxon>Burkholderiaceae</taxon>
        <taxon>Paraburkholderia</taxon>
    </lineage>
</organism>
<comment type="caution">
    <text evidence="3">The sequence shown here is derived from an EMBL/GenBank/DDBJ whole genome shotgun (WGS) entry which is preliminary data.</text>
</comment>
<dbReference type="Proteomes" id="UP000004980">
    <property type="component" value="Unassembled WGS sequence"/>
</dbReference>
<dbReference type="Gene3D" id="1.10.40.30">
    <property type="entry name" value="Fumarase/aspartase (C-terminal domain)"/>
    <property type="match status" value="1"/>
</dbReference>
<dbReference type="SUPFAM" id="SSF48557">
    <property type="entry name" value="L-aspartase-like"/>
    <property type="match status" value="1"/>
</dbReference>
<dbReference type="EMBL" id="AKAU01000078">
    <property type="protein sequence ID" value="EIN00500.1"/>
    <property type="molecule type" value="Genomic_DNA"/>
</dbReference>
<dbReference type="InterPro" id="IPR020557">
    <property type="entry name" value="Fumarate_lyase_CS"/>
</dbReference>
<evidence type="ECO:0000313" key="4">
    <source>
        <dbReference type="Proteomes" id="UP000004980"/>
    </source>
</evidence>
<dbReference type="InterPro" id="IPR000362">
    <property type="entry name" value="Fumarate_lyase_fam"/>
</dbReference>
<dbReference type="GO" id="GO:0016829">
    <property type="term" value="F:lyase activity"/>
    <property type="evidence" value="ECO:0007669"/>
    <property type="project" value="UniProtKB-KW"/>
</dbReference>
<dbReference type="InterPro" id="IPR008948">
    <property type="entry name" value="L-Aspartase-like"/>
</dbReference>
<feature type="domain" description="Fumarate lyase N-terminal" evidence="2">
    <location>
        <begin position="16"/>
        <end position="297"/>
    </location>
</feature>
<sequence>MDSHLIDSTIFGHQWATSESRAIFSEKSRVARWLEVVIELAQAQAECGIIPGDSAEKISQLRTVALPIEEIAERTRQTSHSTLGMIQVLRDLLPGTSAEHIYYGATVQDITDTSQVLELRAVGALVWRDLWMLEDGLLELAVRHRLTPMAGRTHGQPGAPISFGFKVASWADEVGRHLQRLSEGRNRWLVGQLGGAVGTLAFFGDRALDLRAAFCRRLSLGEPNIAWLSARDRVAEFSHLIAMCVSSLARIANEVYALQRREIGELAEKARASTVGSITMPHKRNPEVSEQIVTLARLVRAQASVLTDTLVHEHERDGRNWKTEWVAFPELCHFALAASSMARELVSGLEVDPTAMSRNLGFGASSEHLLSAMSARLGKHRAQGLLQDAYREAREDGRPLRAVLQGIATQAELAELSDVDLGASGAMVDRVVDTAVRRRASETGQWL</sequence>